<evidence type="ECO:0000313" key="1">
    <source>
        <dbReference type="EMBL" id="EXI65665.1"/>
    </source>
</evidence>
<dbReference type="PATRIC" id="fig|1454001.3.peg.3081"/>
<gene>
    <name evidence="1" type="ORF">AW08_03036</name>
</gene>
<comment type="caution">
    <text evidence="1">The sequence shown here is derived from an EMBL/GenBank/DDBJ whole genome shotgun (WGS) entry which is preliminary data.</text>
</comment>
<reference evidence="1" key="1">
    <citation type="submission" date="2014-02" db="EMBL/GenBank/DDBJ databases">
        <title>Expanding our view of genomic diversity in Candidatus Accumulibacter clades.</title>
        <authorList>
            <person name="Skennerton C.T."/>
            <person name="Barr J.J."/>
            <person name="Slater F.R."/>
            <person name="Bond P.L."/>
            <person name="Tyson G.W."/>
        </authorList>
    </citation>
    <scope>NUCLEOTIDE SEQUENCE [LARGE SCALE GENOMIC DNA]</scope>
</reference>
<dbReference type="Gene3D" id="1.10.10.10">
    <property type="entry name" value="Winged helix-like DNA-binding domain superfamily/Winged helix DNA-binding domain"/>
    <property type="match status" value="1"/>
</dbReference>
<dbReference type="InterPro" id="IPR036390">
    <property type="entry name" value="WH_DNA-bd_sf"/>
</dbReference>
<dbReference type="EMBL" id="JFAX01000020">
    <property type="protein sequence ID" value="EXI65665.1"/>
    <property type="molecule type" value="Genomic_DNA"/>
</dbReference>
<evidence type="ECO:0000313" key="2">
    <source>
        <dbReference type="Proteomes" id="UP000020218"/>
    </source>
</evidence>
<accession>A0A011NMJ3</accession>
<proteinExistence type="predicted"/>
<dbReference type="AlphaFoldDB" id="A0A011NMJ3"/>
<dbReference type="Pfam" id="PF25212">
    <property type="entry name" value="HVO_A0114"/>
    <property type="match status" value="1"/>
</dbReference>
<protein>
    <submittedName>
        <fullName evidence="1">Transcriptional regulator</fullName>
    </submittedName>
</protein>
<keyword evidence="2" id="KW-1185">Reference proteome</keyword>
<organism evidence="1 2">
    <name type="scientific">Candidatus Accumulibacter adjunctus</name>
    <dbReference type="NCBI Taxonomy" id="1454001"/>
    <lineage>
        <taxon>Bacteria</taxon>
        <taxon>Pseudomonadati</taxon>
        <taxon>Pseudomonadota</taxon>
        <taxon>Betaproteobacteria</taxon>
        <taxon>Candidatus Accumulibacter</taxon>
    </lineage>
</organism>
<dbReference type="STRING" id="1454001.AW08_03036"/>
<dbReference type="SUPFAM" id="SSF46785">
    <property type="entry name" value="Winged helix' DNA-binding domain"/>
    <property type="match status" value="1"/>
</dbReference>
<dbReference type="InterPro" id="IPR036388">
    <property type="entry name" value="WH-like_DNA-bd_sf"/>
</dbReference>
<dbReference type="Proteomes" id="UP000020218">
    <property type="component" value="Unassembled WGS sequence"/>
</dbReference>
<sequence length="114" mass="12524">MKAIIEISARNSIFDTAIADIATGGSADFHLSFESARQLFAEITPVRLDLLDTLRKNGPCSIYALAKTVARNYSNVHTDIARLIDLGLVEQTDGDMVHVPFDDIEVHFRLAHAA</sequence>
<name>A0A011NMJ3_9PROT</name>